<dbReference type="PROSITE" id="PS50294">
    <property type="entry name" value="WD_REPEATS_REGION"/>
    <property type="match status" value="5"/>
</dbReference>
<dbReference type="InterPro" id="IPR019775">
    <property type="entry name" value="WD40_repeat_CS"/>
</dbReference>
<dbReference type="InterPro" id="IPR036322">
    <property type="entry name" value="WD40_repeat_dom_sf"/>
</dbReference>
<dbReference type="OrthoDB" id="2615105at2759"/>
<dbReference type="PANTHER" id="PTHR22847">
    <property type="entry name" value="WD40 REPEAT PROTEIN"/>
    <property type="match status" value="1"/>
</dbReference>
<dbReference type="CDD" id="cd00200">
    <property type="entry name" value="WD40"/>
    <property type="match status" value="1"/>
</dbReference>
<feature type="repeat" description="WD" evidence="3">
    <location>
        <begin position="762"/>
        <end position="802"/>
    </location>
</feature>
<evidence type="ECO:0000256" key="2">
    <source>
        <dbReference type="ARBA" id="ARBA00022737"/>
    </source>
</evidence>
<dbReference type="EMBL" id="BPQB01000106">
    <property type="protein sequence ID" value="GJE99331.1"/>
    <property type="molecule type" value="Genomic_DNA"/>
</dbReference>
<dbReference type="AlphaFoldDB" id="A0A9P3GR54"/>
<evidence type="ECO:0000256" key="4">
    <source>
        <dbReference type="SAM" id="MobiDB-lite"/>
    </source>
</evidence>
<dbReference type="Gene3D" id="2.130.10.10">
    <property type="entry name" value="YVTN repeat-like/Quinoprotein amine dehydrogenase"/>
    <property type="match status" value="2"/>
</dbReference>
<organism evidence="5 6">
    <name type="scientific">Phanerochaete sordida</name>
    <dbReference type="NCBI Taxonomy" id="48140"/>
    <lineage>
        <taxon>Eukaryota</taxon>
        <taxon>Fungi</taxon>
        <taxon>Dikarya</taxon>
        <taxon>Basidiomycota</taxon>
        <taxon>Agaricomycotina</taxon>
        <taxon>Agaricomycetes</taxon>
        <taxon>Polyporales</taxon>
        <taxon>Phanerochaetaceae</taxon>
        <taxon>Phanerochaete</taxon>
    </lineage>
</organism>
<proteinExistence type="predicted"/>
<accession>A0A9P3GR54</accession>
<name>A0A9P3GR54_9APHY</name>
<dbReference type="PANTHER" id="PTHR22847:SF637">
    <property type="entry name" value="WD REPEAT DOMAIN 5B"/>
    <property type="match status" value="1"/>
</dbReference>
<evidence type="ECO:0000313" key="5">
    <source>
        <dbReference type="EMBL" id="GJE99331.1"/>
    </source>
</evidence>
<protein>
    <submittedName>
        <fullName evidence="5">WD40 repeat domain-containing protein</fullName>
    </submittedName>
</protein>
<reference evidence="5 6" key="1">
    <citation type="submission" date="2021-08" db="EMBL/GenBank/DDBJ databases">
        <title>Draft Genome Sequence of Phanerochaete sordida strain YK-624.</title>
        <authorList>
            <person name="Mori T."/>
            <person name="Dohra H."/>
            <person name="Suzuki T."/>
            <person name="Kawagishi H."/>
            <person name="Hirai H."/>
        </authorList>
    </citation>
    <scope>NUCLEOTIDE SEQUENCE [LARGE SCALE GENOMIC DNA]</scope>
    <source>
        <strain evidence="5 6">YK-624</strain>
    </source>
</reference>
<feature type="region of interest" description="Disordered" evidence="4">
    <location>
        <begin position="296"/>
        <end position="315"/>
    </location>
</feature>
<feature type="compositionally biased region" description="Low complexity" evidence="4">
    <location>
        <begin position="229"/>
        <end position="240"/>
    </location>
</feature>
<dbReference type="InterPro" id="IPR015943">
    <property type="entry name" value="WD40/YVTN_repeat-like_dom_sf"/>
</dbReference>
<dbReference type="SMART" id="SM00320">
    <property type="entry name" value="WD40"/>
    <property type="match status" value="7"/>
</dbReference>
<dbReference type="PROSITE" id="PS50082">
    <property type="entry name" value="WD_REPEATS_2"/>
    <property type="match status" value="6"/>
</dbReference>
<keyword evidence="2" id="KW-0677">Repeat</keyword>
<comment type="caution">
    <text evidence="5">The sequence shown here is derived from an EMBL/GenBank/DDBJ whole genome shotgun (WGS) entry which is preliminary data.</text>
</comment>
<feature type="region of interest" description="Disordered" evidence="4">
    <location>
        <begin position="227"/>
        <end position="257"/>
    </location>
</feature>
<dbReference type="PROSITE" id="PS00678">
    <property type="entry name" value="WD_REPEATS_1"/>
    <property type="match status" value="2"/>
</dbReference>
<dbReference type="Proteomes" id="UP000703269">
    <property type="component" value="Unassembled WGS sequence"/>
</dbReference>
<feature type="repeat" description="WD" evidence="3">
    <location>
        <begin position="727"/>
        <end position="761"/>
    </location>
</feature>
<gene>
    <name evidence="5" type="ORF">PsYK624_155850</name>
</gene>
<evidence type="ECO:0000256" key="1">
    <source>
        <dbReference type="ARBA" id="ARBA00022574"/>
    </source>
</evidence>
<sequence length="802" mass="87413">MFEWFCGRRTPDKIYAKSLEFLNIGYPLWRPEPDESLGETHVCDVGFVREGKFFRLLNFDVSAAEKEVTCEGPSFEDIEPLPPHAIVFDRTKGIVSAGHYSSHSKDGDMARAAVGITPATGASAGIDAKYSFTGTQGAALTMQSAADFEGIVPSLFIKRYILRNHERWCTYARDVRHLDIKPKDIVVVSGCTKTAPDWSITVFGLSRKTTAGVSLGASAGPAAAEVRGSHTVSVTSSSIHRQGPGPPPGPTKSRRRTAVADVQKSHCVGIRRLKIRTRFLTMPKIVAGAGYHQLPGPGDESGNLSNAANATSLQEDPQGSLWGMVRESDHIPDLLDALLDYMLEVSGATSVAASDNDVEKILGGRHVLDFSSYLRHISKFTVQVTDGVGHIEIQDLVCDEQKAQFSTQFIKKADIRKWPNITLQAAGKLEDCQISYKPSRGTDTHFAKYKTVVFGDFNSMQINDADCVSISANGKLLAAAIGNTIAVWRLQDGLTVQRLERDGHTETIQQIAFSPDGQHVVLGADDRLALVWDVKTGDVVHRLEGHKATIYYAAFSPDGTRIATRSSDSELRMWSASSGELLYANTDLKSSSSDEILFSPDGSRLAAHSDTSSGHSAMAVLDCCTGERIAMLRKQEIYRMAFSPSGDRIVTGSRDGSACVWDATSGKALLELKEHMDEVNAVAFSPDGGEVATASEDGTVVTYDSRTGERRFKFRVESVPGEDMEVVYTVAYSPKNEFIACGASDGCVRVWNHKTGAFVATFQGHNTDVWRVMFTPDGWDVLSYGGDHVVRMWSVRDALRLS</sequence>
<dbReference type="Pfam" id="PF00400">
    <property type="entry name" value="WD40"/>
    <property type="match status" value="6"/>
</dbReference>
<feature type="repeat" description="WD" evidence="3">
    <location>
        <begin position="630"/>
        <end position="671"/>
    </location>
</feature>
<feature type="repeat" description="WD" evidence="3">
    <location>
        <begin position="672"/>
        <end position="713"/>
    </location>
</feature>
<dbReference type="GO" id="GO:1990234">
    <property type="term" value="C:transferase complex"/>
    <property type="evidence" value="ECO:0007669"/>
    <property type="project" value="UniProtKB-ARBA"/>
</dbReference>
<feature type="compositionally biased region" description="Polar residues" evidence="4">
    <location>
        <begin position="302"/>
        <end position="315"/>
    </location>
</feature>
<feature type="repeat" description="WD" evidence="3">
    <location>
        <begin position="543"/>
        <end position="584"/>
    </location>
</feature>
<dbReference type="InterPro" id="IPR001680">
    <property type="entry name" value="WD40_rpt"/>
</dbReference>
<evidence type="ECO:0000256" key="3">
    <source>
        <dbReference type="PROSITE-ProRule" id="PRU00221"/>
    </source>
</evidence>
<feature type="repeat" description="WD" evidence="3">
    <location>
        <begin position="501"/>
        <end position="542"/>
    </location>
</feature>
<evidence type="ECO:0000313" key="6">
    <source>
        <dbReference type="Proteomes" id="UP000703269"/>
    </source>
</evidence>
<dbReference type="SUPFAM" id="SSF50978">
    <property type="entry name" value="WD40 repeat-like"/>
    <property type="match status" value="1"/>
</dbReference>
<keyword evidence="1 3" id="KW-0853">WD repeat</keyword>
<keyword evidence="6" id="KW-1185">Reference proteome</keyword>